<evidence type="ECO:0000313" key="3">
    <source>
        <dbReference type="EMBL" id="CAG5114415.1"/>
    </source>
</evidence>
<sequence length="917" mass="104167">MELPDDDMLMILRSSHEDFFSHTVSISGINEENKEFENADEYKSLFGGLKTSSITTGLRFVNDFAQLTLKWSGSTAICLERLILKLPNGMQADLIAKEKRNANYIWFSTKCDDFIDRKEFEISTNCRQTSNYFFDYEWTSWADWGSCSSSCGLGTRQRSRSCGQKKQNYNEFAAIPSERFTVLPVDEVRLCANLEEDYIENQPCLNSTCPVITEWSNWSDCSETCGTGVLYRNRKCEVSGDECLGGEFEVESCETNEKCATAVSPENVTIDNMTVSTGSTTVSPSTEEASDCVCEEPEVKEIIKEVDKVIEVESEECEALKRQGLPPCVYEIMQNMTYINGKSNLLFDQSATFSFTLDNVRIPYALDGNVTDMLMEISRNLTVVTQNLTLFSYNLTDPVFENVTIGETQIWEFGLTRANLEARRLSESILSSVSGIIRDEVELLVERANLTVNQSIELIDVKQGDRLYTIAKLQKTRDDVGNITCEVDSLFERFVVDFLVDEPKRIKHIINDVNSVIDELEEAKSQSIYFMRALSTEFSRNLTSAIESEMRMAEELKQVELILINKEKLVEDQSEKIDTCGANLESTLEKYLDCRVPKRMMNGSIYGTDSYLQPEKKIHDSLQNFVPSYGTENGTFTCPNFWNYKNSLFYVFNTIAVLGSKDMEPFTTSGKVFKDTLSGWSKWTEWSQCSKRCGSGRRMRYRTCRTNLKAAFSKYLTGAITFHQYLKRTPTCFGQPLEYLPCNVHSCGLAWSQWESWSTCSKTCGFGGQQARLRSCKLESPNFGVASGEFSGNLAMELFLKTYSKCQGNGLESRKCSVKVCPATHIKQKADLLERLKPRSESFELSKSGSFDWMDFLMIQTLSNDINFDLSAVVEINLSEKDNQWSEHLLNLSQPSSQKLNLCYSAVFLLMKIMLHF</sequence>
<proteinExistence type="predicted"/>
<dbReference type="Proteomes" id="UP001158576">
    <property type="component" value="Unassembled WGS sequence"/>
</dbReference>
<dbReference type="SMART" id="SM00209">
    <property type="entry name" value="TSP1"/>
    <property type="match status" value="4"/>
</dbReference>
<dbReference type="Pfam" id="PF00090">
    <property type="entry name" value="TSP_1"/>
    <property type="match status" value="4"/>
</dbReference>
<keyword evidence="2" id="KW-1015">Disulfide bond</keyword>
<dbReference type="SUPFAM" id="SSF82895">
    <property type="entry name" value="TSP-1 type 1 repeat"/>
    <property type="match status" value="4"/>
</dbReference>
<dbReference type="InterPro" id="IPR000884">
    <property type="entry name" value="TSP1_rpt"/>
</dbReference>
<name>A0ABN7TA91_OIKDI</name>
<keyword evidence="4" id="KW-1185">Reference proteome</keyword>
<gene>
    <name evidence="3" type="ORF">OKIOD_LOCUS17233</name>
</gene>
<dbReference type="Gene3D" id="2.20.100.10">
    <property type="entry name" value="Thrombospondin type-1 (TSP1) repeat"/>
    <property type="match status" value="4"/>
</dbReference>
<reference evidence="3 4" key="1">
    <citation type="submission" date="2021-04" db="EMBL/GenBank/DDBJ databases">
        <authorList>
            <person name="Bliznina A."/>
        </authorList>
    </citation>
    <scope>NUCLEOTIDE SEQUENCE [LARGE SCALE GENOMIC DNA]</scope>
</reference>
<dbReference type="EMBL" id="CAJRAX010000006">
    <property type="protein sequence ID" value="CAG5114415.1"/>
    <property type="molecule type" value="Genomic_DNA"/>
</dbReference>
<evidence type="ECO:0000256" key="2">
    <source>
        <dbReference type="ARBA" id="ARBA00023157"/>
    </source>
</evidence>
<evidence type="ECO:0000313" key="4">
    <source>
        <dbReference type="Proteomes" id="UP001158576"/>
    </source>
</evidence>
<keyword evidence="1" id="KW-0677">Repeat</keyword>
<dbReference type="InterPro" id="IPR036383">
    <property type="entry name" value="TSP1_rpt_sf"/>
</dbReference>
<dbReference type="PANTHER" id="PTHR22906">
    <property type="entry name" value="PROPERDIN"/>
    <property type="match status" value="1"/>
</dbReference>
<organism evidence="3 4">
    <name type="scientific">Oikopleura dioica</name>
    <name type="common">Tunicate</name>
    <dbReference type="NCBI Taxonomy" id="34765"/>
    <lineage>
        <taxon>Eukaryota</taxon>
        <taxon>Metazoa</taxon>
        <taxon>Chordata</taxon>
        <taxon>Tunicata</taxon>
        <taxon>Appendicularia</taxon>
        <taxon>Copelata</taxon>
        <taxon>Oikopleuridae</taxon>
        <taxon>Oikopleura</taxon>
    </lineage>
</organism>
<evidence type="ECO:0000256" key="1">
    <source>
        <dbReference type="ARBA" id="ARBA00022737"/>
    </source>
</evidence>
<protein>
    <submittedName>
        <fullName evidence="3">Oidioi.mRNA.OKI2018_I69.chrUn_2.g17230.t1.c ds</fullName>
    </submittedName>
</protein>
<accession>A0ABN7TA91</accession>
<comment type="caution">
    <text evidence="3">The sequence shown here is derived from an EMBL/GenBank/DDBJ whole genome shotgun (WGS) entry which is preliminary data.</text>
</comment>
<dbReference type="PROSITE" id="PS50092">
    <property type="entry name" value="TSP1"/>
    <property type="match status" value="4"/>
</dbReference>
<dbReference type="InterPro" id="IPR052065">
    <property type="entry name" value="Compl_asym_regulator"/>
</dbReference>